<comment type="caution">
    <text evidence="1">The sequence shown here is derived from an EMBL/GenBank/DDBJ whole genome shotgun (WGS) entry which is preliminary data.</text>
</comment>
<dbReference type="InterPro" id="IPR011051">
    <property type="entry name" value="RmlC_Cupin_sf"/>
</dbReference>
<dbReference type="RefSeq" id="WP_111356877.1">
    <property type="nucleotide sequence ID" value="NZ_NHSK01000075.1"/>
</dbReference>
<gene>
    <name evidence="1" type="ORF">CH338_09580</name>
</gene>
<dbReference type="InterPro" id="IPR014710">
    <property type="entry name" value="RmlC-like_jellyroll"/>
</dbReference>
<dbReference type="SUPFAM" id="SSF51182">
    <property type="entry name" value="RmlC-like cupins"/>
    <property type="match status" value="1"/>
</dbReference>
<proteinExistence type="predicted"/>
<dbReference type="EMBL" id="NPEU01000078">
    <property type="protein sequence ID" value="RAI39388.1"/>
    <property type="molecule type" value="Genomic_DNA"/>
</dbReference>
<dbReference type="AlphaFoldDB" id="A0A327KVL6"/>
<protein>
    <recommendedName>
        <fullName evidence="3">Cupin 2 conserved barrel domain-containing protein</fullName>
    </recommendedName>
</protein>
<name>A0A327KVL6_9BRAD</name>
<sequence>MTDRHGLQLAAERGLTLDDVGSTILLDNAHVRIWEVKIAPGETLGWHIHYHPYVVIAVTGGRNEIETIFGERRATYEPPGHVVLIDGMRPIHRLTNRDKTTYLARLIELKHIRWIPETAPLPSLERPDTE</sequence>
<dbReference type="OrthoDB" id="9800684at2"/>
<reference evidence="1 2" key="1">
    <citation type="submission" date="2017-07" db="EMBL/GenBank/DDBJ databases">
        <title>Draft Genome Sequences of Select Purple Nonsulfur Bacteria.</title>
        <authorList>
            <person name="Lasarre B."/>
            <person name="Mckinlay J.B."/>
        </authorList>
    </citation>
    <scope>NUCLEOTIDE SEQUENCE [LARGE SCALE GENOMIC DNA]</scope>
    <source>
        <strain evidence="1 2">DSM 11907</strain>
    </source>
</reference>
<organism evidence="1 2">
    <name type="scientific">Rhodoplanes elegans</name>
    <dbReference type="NCBI Taxonomy" id="29408"/>
    <lineage>
        <taxon>Bacteria</taxon>
        <taxon>Pseudomonadati</taxon>
        <taxon>Pseudomonadota</taxon>
        <taxon>Alphaproteobacteria</taxon>
        <taxon>Hyphomicrobiales</taxon>
        <taxon>Nitrobacteraceae</taxon>
        <taxon>Rhodoplanes</taxon>
    </lineage>
</organism>
<evidence type="ECO:0000313" key="2">
    <source>
        <dbReference type="Proteomes" id="UP000248863"/>
    </source>
</evidence>
<dbReference type="Gene3D" id="2.60.120.10">
    <property type="entry name" value="Jelly Rolls"/>
    <property type="match status" value="1"/>
</dbReference>
<evidence type="ECO:0000313" key="1">
    <source>
        <dbReference type="EMBL" id="RAI39388.1"/>
    </source>
</evidence>
<accession>A0A327KVL6</accession>
<keyword evidence="2" id="KW-1185">Reference proteome</keyword>
<dbReference type="Proteomes" id="UP000248863">
    <property type="component" value="Unassembled WGS sequence"/>
</dbReference>
<evidence type="ECO:0008006" key="3">
    <source>
        <dbReference type="Google" id="ProtNLM"/>
    </source>
</evidence>